<feature type="transmembrane region" description="Helical" evidence="1">
    <location>
        <begin position="47"/>
        <end position="65"/>
    </location>
</feature>
<keyword evidence="1" id="KW-0472">Membrane</keyword>
<keyword evidence="1" id="KW-1133">Transmembrane helix</keyword>
<proteinExistence type="predicted"/>
<evidence type="ECO:0000313" key="2">
    <source>
        <dbReference type="EMBL" id="CAD9619688.1"/>
    </source>
</evidence>
<dbReference type="EMBL" id="HBGZ01024418">
    <property type="protein sequence ID" value="CAD9619688.1"/>
    <property type="molecule type" value="Transcribed_RNA"/>
</dbReference>
<sequence length="101" mass="11001">MTMTTNFDTNAANGIEIDSIFSNALAYGTADDGNNQRRNKKYGKVKALAFVSVAVFAFIFGWTALSGMNQPNYAVQGNEMMERNLAKSTKGPTASKAPKRR</sequence>
<accession>A0A7S2PU07</accession>
<organism evidence="2">
    <name type="scientific">Skeletonema marinoi</name>
    <dbReference type="NCBI Taxonomy" id="267567"/>
    <lineage>
        <taxon>Eukaryota</taxon>
        <taxon>Sar</taxon>
        <taxon>Stramenopiles</taxon>
        <taxon>Ochrophyta</taxon>
        <taxon>Bacillariophyta</taxon>
        <taxon>Coscinodiscophyceae</taxon>
        <taxon>Thalassiosirophycidae</taxon>
        <taxon>Thalassiosirales</taxon>
        <taxon>Skeletonemataceae</taxon>
        <taxon>Skeletonema</taxon>
        <taxon>Skeletonema marinoi-dohrnii complex</taxon>
    </lineage>
</organism>
<keyword evidence="1" id="KW-0812">Transmembrane</keyword>
<protein>
    <recommendedName>
        <fullName evidence="3">Transmembrane protein</fullName>
    </recommendedName>
</protein>
<evidence type="ECO:0000256" key="1">
    <source>
        <dbReference type="SAM" id="Phobius"/>
    </source>
</evidence>
<reference evidence="2" key="1">
    <citation type="submission" date="2021-01" db="EMBL/GenBank/DDBJ databases">
        <authorList>
            <person name="Corre E."/>
            <person name="Pelletier E."/>
            <person name="Niang G."/>
            <person name="Scheremetjew M."/>
            <person name="Finn R."/>
            <person name="Kale V."/>
            <person name="Holt S."/>
            <person name="Cochrane G."/>
            <person name="Meng A."/>
            <person name="Brown T."/>
            <person name="Cohen L."/>
        </authorList>
    </citation>
    <scope>NUCLEOTIDE SEQUENCE</scope>
    <source>
        <strain evidence="2">SM1012Den-03</strain>
    </source>
</reference>
<name>A0A7S2PU07_9STRA</name>
<gene>
    <name evidence="2" type="ORF">SMAR0320_LOCUS17326</name>
</gene>
<dbReference type="AlphaFoldDB" id="A0A7S2PU07"/>
<evidence type="ECO:0008006" key="3">
    <source>
        <dbReference type="Google" id="ProtNLM"/>
    </source>
</evidence>